<keyword evidence="2" id="KW-1185">Reference proteome</keyword>
<evidence type="ECO:0000313" key="2">
    <source>
        <dbReference type="Proteomes" id="UP000664761"/>
    </source>
</evidence>
<gene>
    <name evidence="1" type="ORF">J0X12_16035</name>
</gene>
<evidence type="ECO:0000313" key="1">
    <source>
        <dbReference type="EMBL" id="MBO0335132.1"/>
    </source>
</evidence>
<organism evidence="1 2">
    <name type="scientific">Sneathiella sedimenti</name>
    <dbReference type="NCBI Taxonomy" id="2816034"/>
    <lineage>
        <taxon>Bacteria</taxon>
        <taxon>Pseudomonadati</taxon>
        <taxon>Pseudomonadota</taxon>
        <taxon>Alphaproteobacteria</taxon>
        <taxon>Sneathiellales</taxon>
        <taxon>Sneathiellaceae</taxon>
        <taxon>Sneathiella</taxon>
    </lineage>
</organism>
<protein>
    <submittedName>
        <fullName evidence="1">Uncharacterized protein</fullName>
    </submittedName>
</protein>
<reference evidence="1 2" key="1">
    <citation type="submission" date="2021-03" db="EMBL/GenBank/DDBJ databases">
        <title>Sneathiella sp. CAU 1612 isolated from Kang Won-do.</title>
        <authorList>
            <person name="Kim W."/>
        </authorList>
    </citation>
    <scope>NUCLEOTIDE SEQUENCE [LARGE SCALE GENOMIC DNA]</scope>
    <source>
        <strain evidence="1 2">CAU 1612</strain>
    </source>
</reference>
<proteinExistence type="predicted"/>
<accession>A0ABS3F9X3</accession>
<comment type="caution">
    <text evidence="1">The sequence shown here is derived from an EMBL/GenBank/DDBJ whole genome shotgun (WGS) entry which is preliminary data.</text>
</comment>
<dbReference type="EMBL" id="JAFLNC010000005">
    <property type="protein sequence ID" value="MBO0335132.1"/>
    <property type="molecule type" value="Genomic_DNA"/>
</dbReference>
<dbReference type="Proteomes" id="UP000664761">
    <property type="component" value="Unassembled WGS sequence"/>
</dbReference>
<name>A0ABS3F9X3_9PROT</name>
<dbReference type="RefSeq" id="WP_207047442.1">
    <property type="nucleotide sequence ID" value="NZ_JAFLNC010000005.1"/>
</dbReference>
<sequence>MENFATINADISDLMNDISDYLDQTQRGIMIDMSTLPEKIIRIQGRVQNAPKDDRQELTKFMDQVMQSLNTLSNEIQLRYDSLTRDIGTLENNSHKE</sequence>